<sequence>MYRAYLFAMGEWHLYSWRLENHVRRSCRDIRTSKYGSVSRRCKRLNWGDCRLESILIIIGAVDERISQWAGILVEIDQAKYSTSPKGERKRHHFALDQPKSTLGEFRSIGGKLRSFGEVPCRILDLFYRGQEEFGDNCSVFQCGYEISELVSGGTRLGNQENIGDLGDKTVRATCLT</sequence>
<keyword evidence="2" id="KW-1185">Reference proteome</keyword>
<dbReference type="EMBL" id="BJWL01000013">
    <property type="protein sequence ID" value="GFY99837.1"/>
    <property type="molecule type" value="Genomic_DNA"/>
</dbReference>
<gene>
    <name evidence="1" type="ORF">Acr_13g0012370</name>
</gene>
<evidence type="ECO:0000313" key="1">
    <source>
        <dbReference type="EMBL" id="GFY99837.1"/>
    </source>
</evidence>
<evidence type="ECO:0000313" key="2">
    <source>
        <dbReference type="Proteomes" id="UP000585474"/>
    </source>
</evidence>
<comment type="caution">
    <text evidence="1">The sequence shown here is derived from an EMBL/GenBank/DDBJ whole genome shotgun (WGS) entry which is preliminary data.</text>
</comment>
<dbReference type="Proteomes" id="UP000585474">
    <property type="component" value="Unassembled WGS sequence"/>
</dbReference>
<organism evidence="1 2">
    <name type="scientific">Actinidia rufa</name>
    <dbReference type="NCBI Taxonomy" id="165716"/>
    <lineage>
        <taxon>Eukaryota</taxon>
        <taxon>Viridiplantae</taxon>
        <taxon>Streptophyta</taxon>
        <taxon>Embryophyta</taxon>
        <taxon>Tracheophyta</taxon>
        <taxon>Spermatophyta</taxon>
        <taxon>Magnoliopsida</taxon>
        <taxon>eudicotyledons</taxon>
        <taxon>Gunneridae</taxon>
        <taxon>Pentapetalae</taxon>
        <taxon>asterids</taxon>
        <taxon>Ericales</taxon>
        <taxon>Actinidiaceae</taxon>
        <taxon>Actinidia</taxon>
    </lineage>
</organism>
<accession>A0A7J0FPG7</accession>
<name>A0A7J0FPG7_9ERIC</name>
<proteinExistence type="predicted"/>
<protein>
    <submittedName>
        <fullName evidence="1">Uncharacterized protein</fullName>
    </submittedName>
</protein>
<reference evidence="1 2" key="1">
    <citation type="submission" date="2019-07" db="EMBL/GenBank/DDBJ databases">
        <title>De Novo Assembly of kiwifruit Actinidia rufa.</title>
        <authorList>
            <person name="Sugita-Konishi S."/>
            <person name="Sato K."/>
            <person name="Mori E."/>
            <person name="Abe Y."/>
            <person name="Kisaki G."/>
            <person name="Hamano K."/>
            <person name="Suezawa K."/>
            <person name="Otani M."/>
            <person name="Fukuda T."/>
            <person name="Manabe T."/>
            <person name="Gomi K."/>
            <person name="Tabuchi M."/>
            <person name="Akimitsu K."/>
            <person name="Kataoka I."/>
        </authorList>
    </citation>
    <scope>NUCLEOTIDE SEQUENCE [LARGE SCALE GENOMIC DNA]</scope>
    <source>
        <strain evidence="2">cv. Fuchu</strain>
    </source>
</reference>
<dbReference type="AlphaFoldDB" id="A0A7J0FPG7"/>